<name>A0A1G1SQC8_9BACT</name>
<sequence length="66" mass="7194">MWLLNPLFLIPHLIPKPMPKSPTPDTVVAVHEDGTEKEFSASTWSLLGEDKGGYSIKPAKPAPLAK</sequence>
<protein>
    <submittedName>
        <fullName evidence="1">Uncharacterized protein</fullName>
    </submittedName>
</protein>
<organism evidence="1 2">
    <name type="scientific">Hymenobacter lapidarius</name>
    <dbReference type="NCBI Taxonomy" id="1908237"/>
    <lineage>
        <taxon>Bacteria</taxon>
        <taxon>Pseudomonadati</taxon>
        <taxon>Bacteroidota</taxon>
        <taxon>Cytophagia</taxon>
        <taxon>Cytophagales</taxon>
        <taxon>Hymenobacteraceae</taxon>
        <taxon>Hymenobacter</taxon>
    </lineage>
</organism>
<dbReference type="STRING" id="1908237.BEN47_06095"/>
<proteinExistence type="predicted"/>
<dbReference type="EMBL" id="MDZB01000175">
    <property type="protein sequence ID" value="OGX80825.1"/>
    <property type="molecule type" value="Genomic_DNA"/>
</dbReference>
<dbReference type="Proteomes" id="UP000176294">
    <property type="component" value="Unassembled WGS sequence"/>
</dbReference>
<gene>
    <name evidence="1" type="ORF">BEN47_06095</name>
</gene>
<accession>A0A1G1SQC8</accession>
<reference evidence="1 2" key="1">
    <citation type="submission" date="2016-08" db="EMBL/GenBank/DDBJ databases">
        <title>Hymenobacter coccineus sp. nov., Hymenobacter lapidarius sp. nov. and Hymenobacter glacialis sp. nov., isolated from Antarctic soil.</title>
        <authorList>
            <person name="Sedlacek I."/>
            <person name="Kralova S."/>
            <person name="Kyrova K."/>
            <person name="Maslanova I."/>
            <person name="Stankova E."/>
            <person name="Vrbovska V."/>
            <person name="Nemec M."/>
            <person name="Bartak M."/>
            <person name="Svec P."/>
            <person name="Busse H.-J."/>
            <person name="Pantucek R."/>
        </authorList>
    </citation>
    <scope>NUCLEOTIDE SEQUENCE [LARGE SCALE GENOMIC DNA]</scope>
    <source>
        <strain evidence="1 2">CCM 8643</strain>
    </source>
</reference>
<keyword evidence="2" id="KW-1185">Reference proteome</keyword>
<comment type="caution">
    <text evidence="1">The sequence shown here is derived from an EMBL/GenBank/DDBJ whole genome shotgun (WGS) entry which is preliminary data.</text>
</comment>
<evidence type="ECO:0000313" key="2">
    <source>
        <dbReference type="Proteomes" id="UP000176294"/>
    </source>
</evidence>
<evidence type="ECO:0000313" key="1">
    <source>
        <dbReference type="EMBL" id="OGX80825.1"/>
    </source>
</evidence>
<dbReference type="AlphaFoldDB" id="A0A1G1SQC8"/>